<keyword evidence="3" id="KW-1185">Reference proteome</keyword>
<evidence type="ECO:0000256" key="1">
    <source>
        <dbReference type="SAM" id="MobiDB-lite"/>
    </source>
</evidence>
<reference evidence="2" key="1">
    <citation type="submission" date="2023-10" db="EMBL/GenBank/DDBJ databases">
        <authorList>
            <person name="Chen Y."/>
            <person name="Shah S."/>
            <person name="Dougan E. K."/>
            <person name="Thang M."/>
            <person name="Chan C."/>
        </authorList>
    </citation>
    <scope>NUCLEOTIDE SEQUENCE [LARGE SCALE GENOMIC DNA]</scope>
</reference>
<comment type="caution">
    <text evidence="2">The sequence shown here is derived from an EMBL/GenBank/DDBJ whole genome shotgun (WGS) entry which is preliminary data.</text>
</comment>
<dbReference type="EMBL" id="CAUYUJ010002725">
    <property type="protein sequence ID" value="CAK0802099.1"/>
    <property type="molecule type" value="Genomic_DNA"/>
</dbReference>
<evidence type="ECO:0000313" key="2">
    <source>
        <dbReference type="EMBL" id="CAK0802099.1"/>
    </source>
</evidence>
<organism evidence="2 3">
    <name type="scientific">Prorocentrum cordatum</name>
    <dbReference type="NCBI Taxonomy" id="2364126"/>
    <lineage>
        <taxon>Eukaryota</taxon>
        <taxon>Sar</taxon>
        <taxon>Alveolata</taxon>
        <taxon>Dinophyceae</taxon>
        <taxon>Prorocentrales</taxon>
        <taxon>Prorocentraceae</taxon>
        <taxon>Prorocentrum</taxon>
    </lineage>
</organism>
<protein>
    <submittedName>
        <fullName evidence="2">Uncharacterized protein</fullName>
    </submittedName>
</protein>
<feature type="compositionally biased region" description="Basic and acidic residues" evidence="1">
    <location>
        <begin position="120"/>
        <end position="131"/>
    </location>
</feature>
<accession>A0ABN9Q8H4</accession>
<evidence type="ECO:0000313" key="3">
    <source>
        <dbReference type="Proteomes" id="UP001189429"/>
    </source>
</evidence>
<feature type="compositionally biased region" description="Acidic residues" evidence="1">
    <location>
        <begin position="109"/>
        <end position="119"/>
    </location>
</feature>
<sequence>MATRCCRTATESGAKWHKPCTEVSKAVYNRLQTCWGRGPTQQPHAGGEDPCWGRGHAGGEDPCWGRGPVYNRLQSCMLWLEWQPDAAGQPPRVVQNLRSHVKSQKPQEEEQQQEEEEQERIERSGPTDRALTERVCKHRHYTIFAGPRTQARRGAGRATGGELQRRTAAHDGYADEGIERRGIVNNRWLVSTHMGRKIARLDVQRKVVLDIIIQEGNHLQIDLFVLCIRDKDVVIGKCSNCFLRAN</sequence>
<feature type="region of interest" description="Disordered" evidence="1">
    <location>
        <begin position="90"/>
        <end position="131"/>
    </location>
</feature>
<proteinExistence type="predicted"/>
<name>A0ABN9Q8H4_9DINO</name>
<gene>
    <name evidence="2" type="ORF">PCOR1329_LOCUS9725</name>
</gene>
<dbReference type="Proteomes" id="UP001189429">
    <property type="component" value="Unassembled WGS sequence"/>
</dbReference>